<evidence type="ECO:0000256" key="4">
    <source>
        <dbReference type="ARBA" id="ARBA00022771"/>
    </source>
</evidence>
<feature type="compositionally biased region" description="Polar residues" evidence="7">
    <location>
        <begin position="219"/>
        <end position="235"/>
    </location>
</feature>
<dbReference type="Gene3D" id="3.30.710.10">
    <property type="entry name" value="Potassium Channel Kv1.1, Chain A"/>
    <property type="match status" value="1"/>
</dbReference>
<dbReference type="GO" id="GO:0045476">
    <property type="term" value="P:nurse cell apoptotic process"/>
    <property type="evidence" value="ECO:0007669"/>
    <property type="project" value="UniProtKB-ARBA"/>
</dbReference>
<keyword evidence="6" id="KW-0539">Nucleus</keyword>
<evidence type="ECO:0000256" key="2">
    <source>
        <dbReference type="ARBA" id="ARBA00022723"/>
    </source>
</evidence>
<dbReference type="PROSITE" id="PS00028">
    <property type="entry name" value="ZINC_FINGER_C2H2_1"/>
    <property type="match status" value="5"/>
</dbReference>
<dbReference type="HOGENOM" id="CLU_011721_4_2_1"/>
<accession>T1HD57</accession>
<dbReference type="PROSITE" id="PS50157">
    <property type="entry name" value="ZINC_FINGER_C2H2_2"/>
    <property type="match status" value="4"/>
</dbReference>
<dbReference type="SUPFAM" id="SSF57667">
    <property type="entry name" value="beta-beta-alpha zinc fingers"/>
    <property type="match status" value="2"/>
</dbReference>
<proteinExistence type="predicted"/>
<dbReference type="CDD" id="cd18315">
    <property type="entry name" value="BTB_POZ_BAB-like"/>
    <property type="match status" value="1"/>
</dbReference>
<dbReference type="SMART" id="SM00355">
    <property type="entry name" value="ZnF_C2H2"/>
    <property type="match status" value="6"/>
</dbReference>
<dbReference type="OMA" id="SEARCEN"/>
<dbReference type="PANTHER" id="PTHR23110">
    <property type="entry name" value="BTB DOMAIN TRANSCRIPTION FACTOR"/>
    <property type="match status" value="1"/>
</dbReference>
<dbReference type="GO" id="GO:0045467">
    <property type="term" value="P:R7 cell development"/>
    <property type="evidence" value="ECO:0007669"/>
    <property type="project" value="UniProtKB-ARBA"/>
</dbReference>
<evidence type="ECO:0000256" key="5">
    <source>
        <dbReference type="ARBA" id="ARBA00022833"/>
    </source>
</evidence>
<keyword evidence="4" id="KW-0863">Zinc-finger</keyword>
<dbReference type="InterPro" id="IPR015318">
    <property type="entry name" value="Znf_GAGA-bd_fac"/>
</dbReference>
<dbReference type="STRING" id="13249.T1HD57"/>
<dbReference type="GO" id="GO:0007526">
    <property type="term" value="P:larval somatic muscle development"/>
    <property type="evidence" value="ECO:0007669"/>
    <property type="project" value="UniProtKB-ARBA"/>
</dbReference>
<dbReference type="EnsemblMetazoa" id="RPRC001972-RA">
    <property type="protein sequence ID" value="RPRC001972-PA"/>
    <property type="gene ID" value="RPRC001972"/>
</dbReference>
<dbReference type="Pfam" id="PF00651">
    <property type="entry name" value="BTB"/>
    <property type="match status" value="1"/>
</dbReference>
<feature type="compositionally biased region" description="Basic and acidic residues" evidence="7">
    <location>
        <begin position="194"/>
        <end position="204"/>
    </location>
</feature>
<dbReference type="Pfam" id="PF09237">
    <property type="entry name" value="GAGA"/>
    <property type="match status" value="1"/>
</dbReference>
<keyword evidence="2" id="KW-0479">Metal-binding</keyword>
<dbReference type="Gene3D" id="3.30.160.60">
    <property type="entry name" value="Classic Zinc Finger"/>
    <property type="match status" value="4"/>
</dbReference>
<evidence type="ECO:0000256" key="7">
    <source>
        <dbReference type="SAM" id="MobiDB-lite"/>
    </source>
</evidence>
<feature type="region of interest" description="Disordered" evidence="7">
    <location>
        <begin position="194"/>
        <end position="235"/>
    </location>
</feature>
<evidence type="ECO:0000256" key="1">
    <source>
        <dbReference type="ARBA" id="ARBA00004123"/>
    </source>
</evidence>
<keyword evidence="3" id="KW-0677">Repeat</keyword>
<evidence type="ECO:0000313" key="9">
    <source>
        <dbReference type="Proteomes" id="UP000015103"/>
    </source>
</evidence>
<dbReference type="InterPro" id="IPR013087">
    <property type="entry name" value="Znf_C2H2_type"/>
</dbReference>
<dbReference type="VEuPathDB" id="VectorBase:RPRC001972"/>
<dbReference type="Proteomes" id="UP000015103">
    <property type="component" value="Unassembled WGS sequence"/>
</dbReference>
<dbReference type="EMBL" id="ACPB03008859">
    <property type="status" value="NOT_ANNOTATED_CDS"/>
    <property type="molecule type" value="Genomic_DNA"/>
</dbReference>
<name>T1HD57_RHOPR</name>
<dbReference type="Pfam" id="PF00096">
    <property type="entry name" value="zf-C2H2"/>
    <property type="match status" value="2"/>
</dbReference>
<evidence type="ECO:0000313" key="8">
    <source>
        <dbReference type="EnsemblMetazoa" id="RPRC001972-PA"/>
    </source>
</evidence>
<reference evidence="8" key="1">
    <citation type="submission" date="2015-05" db="UniProtKB">
        <authorList>
            <consortium name="EnsemblMetazoa"/>
        </authorList>
    </citation>
    <scope>IDENTIFICATION</scope>
</reference>
<comment type="subcellular location">
    <subcellularLocation>
        <location evidence="1">Nucleus</location>
    </subcellularLocation>
</comment>
<dbReference type="GO" id="GO:0016199">
    <property type="term" value="P:axon midline choice point recognition"/>
    <property type="evidence" value="ECO:0007669"/>
    <property type="project" value="UniProtKB-ARBA"/>
</dbReference>
<evidence type="ECO:0000256" key="6">
    <source>
        <dbReference type="ARBA" id="ARBA00023242"/>
    </source>
</evidence>
<dbReference type="GO" id="GO:0008270">
    <property type="term" value="F:zinc ion binding"/>
    <property type="evidence" value="ECO:0007669"/>
    <property type="project" value="UniProtKB-KW"/>
</dbReference>
<dbReference type="InParanoid" id="T1HD57"/>
<dbReference type="SUPFAM" id="SSF54695">
    <property type="entry name" value="POZ domain"/>
    <property type="match status" value="1"/>
</dbReference>
<dbReference type="AlphaFoldDB" id="T1HD57"/>
<dbReference type="InterPro" id="IPR051095">
    <property type="entry name" value="Dros_DevTransReg"/>
</dbReference>
<evidence type="ECO:0000256" key="3">
    <source>
        <dbReference type="ARBA" id="ARBA00022737"/>
    </source>
</evidence>
<dbReference type="GO" id="GO:0006357">
    <property type="term" value="P:regulation of transcription by RNA polymerase II"/>
    <property type="evidence" value="ECO:0007669"/>
    <property type="project" value="TreeGrafter"/>
</dbReference>
<dbReference type="PROSITE" id="PS50097">
    <property type="entry name" value="BTB"/>
    <property type="match status" value="1"/>
</dbReference>
<dbReference type="GO" id="GO:0048813">
    <property type="term" value="P:dendrite morphogenesis"/>
    <property type="evidence" value="ECO:0007669"/>
    <property type="project" value="UniProtKB-ARBA"/>
</dbReference>
<sequence length="432" mass="49189">MASNQQFSLRWNNYVQHITHVFDSLRDEENLVDVTLCCEGKKLRAHKVLLSACSGYFREIFKENPCQHPVIIFQNVKYEDLEALVCFMYKGEVNVNQEGLSSFLSTAELLEVKGLIGSGPCVKETLLEDETKNDLKPVRKQSSPKPGSKPDFPPAKKKKATNDKNSPFSDKATSQSEFIVGADSEDGYEEIGKWMDSDQIKSEDNIDSSYYGGDEPTEKSTIQPGGTSNDDGNIQESLQGIMDKKLFECKICGLKYKYRSNLSAHKKSHTGETQCPICKRNLSTIQMLQTHLALVHRKNFKHFITDADVHREKYTCYVCEEIFDDSATLTKHHLELHTLTIFATKSQSDHPHNCPECQAKFKYSRNLKEHMKSHTGLTKCLGCDKSLSSRANLRRHLLMLHTRDLQCLICNREFEADHLQIHMCTSHSIGWI</sequence>
<keyword evidence="5" id="KW-0862">Zinc</keyword>
<dbReference type="GO" id="GO:0008406">
    <property type="term" value="P:gonad development"/>
    <property type="evidence" value="ECO:0007669"/>
    <property type="project" value="UniProtKB-ARBA"/>
</dbReference>
<dbReference type="SMART" id="SM00225">
    <property type="entry name" value="BTB"/>
    <property type="match status" value="1"/>
</dbReference>
<protein>
    <submittedName>
        <fullName evidence="8">Uncharacterized protein</fullName>
    </submittedName>
</protein>
<dbReference type="GO" id="GO:0005634">
    <property type="term" value="C:nucleus"/>
    <property type="evidence" value="ECO:0007669"/>
    <property type="project" value="UniProtKB-SubCell"/>
</dbReference>
<dbReference type="FunFam" id="3.30.160.60:FF:000145">
    <property type="entry name" value="Zinc finger protein 574"/>
    <property type="match status" value="1"/>
</dbReference>
<dbReference type="GO" id="GO:0007464">
    <property type="term" value="P:R3/R4 cell fate commitment"/>
    <property type="evidence" value="ECO:0007669"/>
    <property type="project" value="UniProtKB-ARBA"/>
</dbReference>
<keyword evidence="9" id="KW-1185">Reference proteome</keyword>
<feature type="region of interest" description="Disordered" evidence="7">
    <location>
        <begin position="130"/>
        <end position="176"/>
    </location>
</feature>
<dbReference type="GO" id="GO:0035167">
    <property type="term" value="P:larval lymph gland hemopoiesis"/>
    <property type="evidence" value="ECO:0007669"/>
    <property type="project" value="UniProtKB-ARBA"/>
</dbReference>
<dbReference type="PANTHER" id="PTHR23110:SF106">
    <property type="entry name" value="FI01104P"/>
    <property type="match status" value="1"/>
</dbReference>
<dbReference type="InterPro" id="IPR036236">
    <property type="entry name" value="Znf_C2H2_sf"/>
</dbReference>
<organism evidence="8 9">
    <name type="scientific">Rhodnius prolixus</name>
    <name type="common">Triatomid bug</name>
    <dbReference type="NCBI Taxonomy" id="13249"/>
    <lineage>
        <taxon>Eukaryota</taxon>
        <taxon>Metazoa</taxon>
        <taxon>Ecdysozoa</taxon>
        <taxon>Arthropoda</taxon>
        <taxon>Hexapoda</taxon>
        <taxon>Insecta</taxon>
        <taxon>Pterygota</taxon>
        <taxon>Neoptera</taxon>
        <taxon>Paraneoptera</taxon>
        <taxon>Hemiptera</taxon>
        <taxon>Heteroptera</taxon>
        <taxon>Panheteroptera</taxon>
        <taxon>Cimicomorpha</taxon>
        <taxon>Reduviidae</taxon>
        <taxon>Triatominae</taxon>
        <taxon>Rhodnius</taxon>
    </lineage>
</organism>
<feature type="compositionally biased region" description="Polar residues" evidence="7">
    <location>
        <begin position="163"/>
        <end position="176"/>
    </location>
</feature>
<dbReference type="InterPro" id="IPR000210">
    <property type="entry name" value="BTB/POZ_dom"/>
</dbReference>
<dbReference type="InterPro" id="IPR011333">
    <property type="entry name" value="SKP1/BTB/POZ_sf"/>
</dbReference>
<dbReference type="eggNOG" id="KOG1721">
    <property type="taxonomic scope" value="Eukaryota"/>
</dbReference>